<comment type="similarity">
    <text evidence="6">Belongs to the ABC-4 integral membrane protein family.</text>
</comment>
<evidence type="ECO:0000313" key="9">
    <source>
        <dbReference type="EMBL" id="MBO8424211.1"/>
    </source>
</evidence>
<feature type="transmembrane region" description="Helical" evidence="7">
    <location>
        <begin position="309"/>
        <end position="335"/>
    </location>
</feature>
<feature type="transmembrane region" description="Helical" evidence="7">
    <location>
        <begin position="713"/>
        <end position="738"/>
    </location>
</feature>
<dbReference type="Pfam" id="PF02687">
    <property type="entry name" value="FtsX"/>
    <property type="match status" value="2"/>
</dbReference>
<dbReference type="PANTHER" id="PTHR30572:SF4">
    <property type="entry name" value="ABC TRANSPORTER PERMEASE YTRF"/>
    <property type="match status" value="1"/>
</dbReference>
<accession>A0A940ID56</accession>
<feature type="transmembrane region" description="Helical" evidence="7">
    <location>
        <begin position="759"/>
        <end position="783"/>
    </location>
</feature>
<dbReference type="InterPro" id="IPR003838">
    <property type="entry name" value="ABC3_permease_C"/>
</dbReference>
<dbReference type="PANTHER" id="PTHR30572">
    <property type="entry name" value="MEMBRANE COMPONENT OF TRANSPORTER-RELATED"/>
    <property type="match status" value="1"/>
</dbReference>
<feature type="transmembrane region" description="Helical" evidence="7">
    <location>
        <begin position="355"/>
        <end position="381"/>
    </location>
</feature>
<gene>
    <name evidence="9" type="ORF">IAB16_04265</name>
</gene>
<feature type="transmembrane region" description="Helical" evidence="7">
    <location>
        <begin position="21"/>
        <end position="40"/>
    </location>
</feature>
<evidence type="ECO:0000256" key="4">
    <source>
        <dbReference type="ARBA" id="ARBA00022989"/>
    </source>
</evidence>
<proteinExistence type="inferred from homology"/>
<reference evidence="9" key="2">
    <citation type="journal article" date="2021" name="PeerJ">
        <title>Extensive microbial diversity within the chicken gut microbiome revealed by metagenomics and culture.</title>
        <authorList>
            <person name="Gilroy R."/>
            <person name="Ravi A."/>
            <person name="Getino M."/>
            <person name="Pursley I."/>
            <person name="Horton D.L."/>
            <person name="Alikhan N.F."/>
            <person name="Baker D."/>
            <person name="Gharbi K."/>
            <person name="Hall N."/>
            <person name="Watson M."/>
            <person name="Adriaenssens E.M."/>
            <person name="Foster-Nyarko E."/>
            <person name="Jarju S."/>
            <person name="Secka A."/>
            <person name="Antonio M."/>
            <person name="Oren A."/>
            <person name="Chaudhuri R.R."/>
            <person name="La Ragione R."/>
            <person name="Hildebrand F."/>
            <person name="Pallen M.J."/>
        </authorList>
    </citation>
    <scope>NUCLEOTIDE SEQUENCE</scope>
    <source>
        <strain evidence="9">517</strain>
    </source>
</reference>
<keyword evidence="5 7" id="KW-0472">Membrane</keyword>
<evidence type="ECO:0000256" key="6">
    <source>
        <dbReference type="ARBA" id="ARBA00038076"/>
    </source>
</evidence>
<dbReference type="EMBL" id="JADINF010000107">
    <property type="protein sequence ID" value="MBO8424211.1"/>
    <property type="molecule type" value="Genomic_DNA"/>
</dbReference>
<feature type="transmembrane region" description="Helical" evidence="7">
    <location>
        <begin position="402"/>
        <end position="420"/>
    </location>
</feature>
<feature type="transmembrane region" description="Helical" evidence="7">
    <location>
        <begin position="264"/>
        <end position="288"/>
    </location>
</feature>
<dbReference type="InterPro" id="IPR050250">
    <property type="entry name" value="Macrolide_Exporter_MacB"/>
</dbReference>
<comment type="subcellular location">
    <subcellularLocation>
        <location evidence="1">Cell membrane</location>
        <topology evidence="1">Multi-pass membrane protein</topology>
    </subcellularLocation>
</comment>
<evidence type="ECO:0000256" key="3">
    <source>
        <dbReference type="ARBA" id="ARBA00022692"/>
    </source>
</evidence>
<keyword evidence="4 7" id="KW-1133">Transmembrane helix</keyword>
<dbReference type="Proteomes" id="UP000727857">
    <property type="component" value="Unassembled WGS sequence"/>
</dbReference>
<sequence>MKAFIRHILRSADGNKGQMAVIVLTIAVVTAMIFAAFSMYDVFFNVNIAEYDRVADGADMLLGTNNGTTEFFSRARVQRVIDSEPEGEVTEVMYFAKINTILKTEEHSRTVLVEATDLEEYLAAHELRFVEEFTAETEGADVKFEEAGGYSSVIIGKSFAEANSLKAGDLVEIYLPTYDSYTEVLVRYVAVNEGIFSSSADVNVLVDFAAVGNLGQVSAAYISFSDPALFEKYEALFAEYFPAIDCTEGNNLTGVLDIVRNNTLLLSVGLIFLIATMMLILYTSYVIIARNRMHEMVVFKAAGATPAQVAGIMFGEVMFYALIGGAIGLLLGRTAMGIAVKALLPLAEHAVTYPFWKYLVSFIIAVMVTVAATSVPVMSVSRKTIRELTGDAFKLVKRVRPIVLLISTVLLAAAAVAYALTKGIALAAVSIVLLVATVFWAYCAVYYAVKLIGAAFTKISGGGPAYLAGLGVTRNNAMHTVTTLIAVVVTFAFLISEVVSLVQTAIVPFRSRYDADVVVTVNDGTGNYTYDDIRGIVLSTDGIEWAGYFNSQDYLLADGETEWTIYGVSDITTLRHCTSGLTAEAVELFESTENPIVLSNDMMLRLDLAIGDEVSFNPDSPDYGNETHTFTVVGVDYTVSEYDRVGYCRFDFISIMKNSAQYLAGIEEGADATEVFVELRERIENTAIPLAYALEFDEWAYAATRNLSGVSTLLTLLQIMVYVVAAIGVVNVSIVTFYDRRAEFRLLKVAGMSSAGFMRYAVCEGLVAAVAGCLLGVVAGYAVNLLVPSLGSIISKYMSLDPFPLALVAIACGAFALFTAFWTSIAAVNRKINLTSVNERNGV</sequence>
<comment type="caution">
    <text evidence="9">The sequence shown here is derived from an EMBL/GenBank/DDBJ whole genome shotgun (WGS) entry which is preliminary data.</text>
</comment>
<feature type="transmembrane region" description="Helical" evidence="7">
    <location>
        <begin position="426"/>
        <end position="449"/>
    </location>
</feature>
<evidence type="ECO:0000256" key="7">
    <source>
        <dbReference type="SAM" id="Phobius"/>
    </source>
</evidence>
<organism evidence="9 10">
    <name type="scientific">Candidatus Stercoripulliclostridium pullicola</name>
    <dbReference type="NCBI Taxonomy" id="2840953"/>
    <lineage>
        <taxon>Bacteria</taxon>
        <taxon>Bacillati</taxon>
        <taxon>Bacillota</taxon>
        <taxon>Clostridia</taxon>
        <taxon>Eubacteriales</taxon>
        <taxon>Candidatus Stercoripulliclostridium</taxon>
    </lineage>
</organism>
<evidence type="ECO:0000313" key="10">
    <source>
        <dbReference type="Proteomes" id="UP000727857"/>
    </source>
</evidence>
<dbReference type="AlphaFoldDB" id="A0A940ID56"/>
<evidence type="ECO:0000259" key="8">
    <source>
        <dbReference type="Pfam" id="PF02687"/>
    </source>
</evidence>
<evidence type="ECO:0000256" key="1">
    <source>
        <dbReference type="ARBA" id="ARBA00004651"/>
    </source>
</evidence>
<protein>
    <submittedName>
        <fullName evidence="9">FtsX-like permease family protein</fullName>
    </submittedName>
</protein>
<feature type="domain" description="ABC3 transporter permease C-terminal" evidence="8">
    <location>
        <begin position="269"/>
        <end position="384"/>
    </location>
</feature>
<feature type="transmembrane region" description="Helical" evidence="7">
    <location>
        <begin position="803"/>
        <end position="828"/>
    </location>
</feature>
<dbReference type="GO" id="GO:0022857">
    <property type="term" value="F:transmembrane transporter activity"/>
    <property type="evidence" value="ECO:0007669"/>
    <property type="project" value="TreeGrafter"/>
</dbReference>
<keyword evidence="3 7" id="KW-0812">Transmembrane</keyword>
<name>A0A940ID56_9FIRM</name>
<feature type="domain" description="ABC3 transporter permease C-terminal" evidence="8">
    <location>
        <begin position="719"/>
        <end position="830"/>
    </location>
</feature>
<evidence type="ECO:0000256" key="2">
    <source>
        <dbReference type="ARBA" id="ARBA00022475"/>
    </source>
</evidence>
<dbReference type="GO" id="GO:0005886">
    <property type="term" value="C:plasma membrane"/>
    <property type="evidence" value="ECO:0007669"/>
    <property type="project" value="UniProtKB-SubCell"/>
</dbReference>
<reference evidence="9" key="1">
    <citation type="submission" date="2020-10" db="EMBL/GenBank/DDBJ databases">
        <authorList>
            <person name="Gilroy R."/>
        </authorList>
    </citation>
    <scope>NUCLEOTIDE SEQUENCE</scope>
    <source>
        <strain evidence="9">517</strain>
    </source>
</reference>
<feature type="transmembrane region" description="Helical" evidence="7">
    <location>
        <begin position="481"/>
        <end position="502"/>
    </location>
</feature>
<keyword evidence="2" id="KW-1003">Cell membrane</keyword>
<evidence type="ECO:0000256" key="5">
    <source>
        <dbReference type="ARBA" id="ARBA00023136"/>
    </source>
</evidence>